<reference evidence="3" key="2">
    <citation type="submission" date="2020-09" db="EMBL/GenBank/DDBJ databases">
        <authorList>
            <person name="Sun Q."/>
            <person name="Zhou Y."/>
        </authorList>
    </citation>
    <scope>NUCLEOTIDE SEQUENCE</scope>
    <source>
        <strain evidence="3">CGMCC 1.12360</strain>
    </source>
</reference>
<proteinExistence type="inferred from homology"/>
<organism evidence="3 4">
    <name type="scientific">Compostibacillus humi</name>
    <dbReference type="NCBI Taxonomy" id="1245525"/>
    <lineage>
        <taxon>Bacteria</taxon>
        <taxon>Bacillati</taxon>
        <taxon>Bacillota</taxon>
        <taxon>Bacilli</taxon>
        <taxon>Bacillales</taxon>
        <taxon>Bacillaceae</taxon>
        <taxon>Compostibacillus</taxon>
    </lineage>
</organism>
<dbReference type="InterPro" id="IPR001584">
    <property type="entry name" value="Integrase_cat-core"/>
</dbReference>
<dbReference type="PROSITE" id="PS50994">
    <property type="entry name" value="INTEGRASE"/>
    <property type="match status" value="1"/>
</dbReference>
<evidence type="ECO:0000313" key="4">
    <source>
        <dbReference type="Proteomes" id="UP000602050"/>
    </source>
</evidence>
<dbReference type="Proteomes" id="UP000602050">
    <property type="component" value="Unassembled WGS sequence"/>
</dbReference>
<evidence type="ECO:0000313" key="3">
    <source>
        <dbReference type="EMBL" id="GFZ78788.1"/>
    </source>
</evidence>
<dbReference type="Gene3D" id="3.30.420.10">
    <property type="entry name" value="Ribonuclease H-like superfamily/Ribonuclease H"/>
    <property type="match status" value="1"/>
</dbReference>
<evidence type="ECO:0000259" key="2">
    <source>
        <dbReference type="PROSITE" id="PS50994"/>
    </source>
</evidence>
<comment type="similarity">
    <text evidence="1">Belongs to the transposase IS21/IS408/IS1162 family.</text>
</comment>
<feature type="domain" description="Integrase catalytic" evidence="2">
    <location>
        <begin position="1"/>
        <end position="162"/>
    </location>
</feature>
<dbReference type="GO" id="GO:0003676">
    <property type="term" value="F:nucleic acid binding"/>
    <property type="evidence" value="ECO:0007669"/>
    <property type="project" value="InterPro"/>
</dbReference>
<evidence type="ECO:0000256" key="1">
    <source>
        <dbReference type="ARBA" id="ARBA00009277"/>
    </source>
</evidence>
<dbReference type="SUPFAM" id="SSF53098">
    <property type="entry name" value="Ribonuclease H-like"/>
    <property type="match status" value="1"/>
</dbReference>
<dbReference type="InterPro" id="IPR012337">
    <property type="entry name" value="RNaseH-like_sf"/>
</dbReference>
<dbReference type="InterPro" id="IPR054353">
    <property type="entry name" value="IstA-like_C"/>
</dbReference>
<dbReference type="GO" id="GO:0015074">
    <property type="term" value="P:DNA integration"/>
    <property type="evidence" value="ECO:0007669"/>
    <property type="project" value="InterPro"/>
</dbReference>
<comment type="caution">
    <text evidence="3">The sequence shown here is derived from an EMBL/GenBank/DDBJ whole genome shotgun (WGS) entry which is preliminary data.</text>
</comment>
<protein>
    <recommendedName>
        <fullName evidence="2">Integrase catalytic domain-containing protein</fullName>
    </recommendedName>
</protein>
<dbReference type="InterPro" id="IPR036397">
    <property type="entry name" value="RNaseH_sf"/>
</dbReference>
<dbReference type="AlphaFoldDB" id="A0A8J2TMP3"/>
<sequence>MWQADLSHGPFIKIKGKAKKTFLIAYIDDCSRLVPYAQFFTSEGFDGLRVVTKEALIRRGRPTMIYADNGKIYRSETLQYACAQLGITLTHTQPYDPQSKGKIERFFKTVQTRFYPLLEADPVGSLEKLNERFWRWLEEDYHRRVHASLDGKTPHEVFHSQLENITFLDDPSILDVIFMKRVKRKVKADGTISLNKQLYEVPARFIGYSVDLRIDDTGVFIFEDNKKVAEAEPVSLSDNAHVKRVRSPFSLTQLAEESKEANRNV</sequence>
<dbReference type="EMBL" id="BMEV01000036">
    <property type="protein sequence ID" value="GFZ78788.1"/>
    <property type="molecule type" value="Genomic_DNA"/>
</dbReference>
<reference evidence="3" key="1">
    <citation type="journal article" date="2014" name="Int. J. Syst. Evol. Microbiol.">
        <title>Complete genome sequence of Corynebacterium casei LMG S-19264T (=DSM 44701T), isolated from a smear-ripened cheese.</title>
        <authorList>
            <consortium name="US DOE Joint Genome Institute (JGI-PGF)"/>
            <person name="Walter F."/>
            <person name="Albersmeier A."/>
            <person name="Kalinowski J."/>
            <person name="Ruckert C."/>
        </authorList>
    </citation>
    <scope>NUCLEOTIDE SEQUENCE</scope>
    <source>
        <strain evidence="3">CGMCC 1.12360</strain>
    </source>
</reference>
<dbReference type="Pfam" id="PF00665">
    <property type="entry name" value="rve"/>
    <property type="match status" value="1"/>
</dbReference>
<dbReference type="PANTHER" id="PTHR35004:SF6">
    <property type="entry name" value="TRANSPOSASE"/>
    <property type="match status" value="1"/>
</dbReference>
<dbReference type="Pfam" id="PF22483">
    <property type="entry name" value="Mu-transpos_C_2"/>
    <property type="match status" value="1"/>
</dbReference>
<keyword evidence="4" id="KW-1185">Reference proteome</keyword>
<gene>
    <name evidence="3" type="ORF">GCM10010978_20240</name>
</gene>
<dbReference type="PANTHER" id="PTHR35004">
    <property type="entry name" value="TRANSPOSASE RV3428C-RELATED"/>
    <property type="match status" value="1"/>
</dbReference>
<accession>A0A8J2TMP3</accession>
<name>A0A8J2TMP3_9BACI</name>